<evidence type="ECO:0000313" key="10">
    <source>
        <dbReference type="Proteomes" id="UP000007241"/>
    </source>
</evidence>
<dbReference type="Pfam" id="PF00012">
    <property type="entry name" value="HSP70"/>
    <property type="match status" value="1"/>
</dbReference>
<comment type="subcellular location">
    <subcellularLocation>
        <location evidence="1">Endoplasmic reticulum lumen</location>
    </subcellularLocation>
</comment>
<name>F4P6Z3_BATDJ</name>
<gene>
    <name evidence="9" type="ORF">BATDEDRAFT_35590</name>
</gene>
<evidence type="ECO:0000256" key="2">
    <source>
        <dbReference type="ARBA" id="ARBA00007381"/>
    </source>
</evidence>
<feature type="region of interest" description="Disordered" evidence="8">
    <location>
        <begin position="582"/>
        <end position="626"/>
    </location>
</feature>
<dbReference type="CDD" id="cd10230">
    <property type="entry name" value="ASKHA_NBD_HSP70_HYOU1"/>
    <property type="match status" value="1"/>
</dbReference>
<dbReference type="Gene3D" id="3.30.420.40">
    <property type="match status" value="2"/>
</dbReference>
<feature type="compositionally biased region" description="Polar residues" evidence="8">
    <location>
        <begin position="884"/>
        <end position="896"/>
    </location>
</feature>
<dbReference type="Gene3D" id="2.60.34.10">
    <property type="entry name" value="Substrate Binding Domain Of DNAk, Chain A, domain 1"/>
    <property type="match status" value="1"/>
</dbReference>
<dbReference type="Gene3D" id="1.20.1270.10">
    <property type="match status" value="1"/>
</dbReference>
<evidence type="ECO:0000256" key="1">
    <source>
        <dbReference type="ARBA" id="ARBA00004319"/>
    </source>
</evidence>
<proteinExistence type="inferred from homology"/>
<dbReference type="HOGENOM" id="CLU_005965_5_0_1"/>
<organism evidence="9 10">
    <name type="scientific">Batrachochytrium dendrobatidis (strain JAM81 / FGSC 10211)</name>
    <name type="common">Frog chytrid fungus</name>
    <dbReference type="NCBI Taxonomy" id="684364"/>
    <lineage>
        <taxon>Eukaryota</taxon>
        <taxon>Fungi</taxon>
        <taxon>Fungi incertae sedis</taxon>
        <taxon>Chytridiomycota</taxon>
        <taxon>Chytridiomycota incertae sedis</taxon>
        <taxon>Chytridiomycetes</taxon>
        <taxon>Rhizophydiales</taxon>
        <taxon>Rhizophydiales incertae sedis</taxon>
        <taxon>Batrachochytrium</taxon>
    </lineage>
</organism>
<dbReference type="FunFam" id="3.30.30.30:FF:000004">
    <property type="entry name" value="hypoxia up-regulated protein 1"/>
    <property type="match status" value="1"/>
</dbReference>
<dbReference type="Gene3D" id="3.90.640.10">
    <property type="entry name" value="Actin, Chain A, domain 4"/>
    <property type="match status" value="1"/>
</dbReference>
<dbReference type="InterPro" id="IPR043129">
    <property type="entry name" value="ATPase_NBD"/>
</dbReference>
<evidence type="ECO:0000256" key="3">
    <source>
        <dbReference type="ARBA" id="ARBA00022729"/>
    </source>
</evidence>
<evidence type="ECO:0000256" key="8">
    <source>
        <dbReference type="SAM" id="MobiDB-lite"/>
    </source>
</evidence>
<dbReference type="SUPFAM" id="SSF53067">
    <property type="entry name" value="Actin-like ATPase domain"/>
    <property type="match status" value="2"/>
</dbReference>
<dbReference type="PRINTS" id="PR00301">
    <property type="entry name" value="HEATSHOCK70"/>
</dbReference>
<dbReference type="GO" id="GO:0140662">
    <property type="term" value="F:ATP-dependent protein folding chaperone"/>
    <property type="evidence" value="ECO:0007669"/>
    <property type="project" value="InterPro"/>
</dbReference>
<dbReference type="InterPro" id="IPR013126">
    <property type="entry name" value="Hsp_70_fam"/>
</dbReference>
<dbReference type="PANTHER" id="PTHR45639:SF3">
    <property type="entry name" value="HYPOXIA UP-REGULATED PROTEIN 1"/>
    <property type="match status" value="1"/>
</dbReference>
<keyword evidence="10" id="KW-1185">Reference proteome</keyword>
<evidence type="ECO:0000313" key="9">
    <source>
        <dbReference type="EMBL" id="EGF79118.1"/>
    </source>
</evidence>
<dbReference type="InParanoid" id="F4P6Z3"/>
<dbReference type="InterPro" id="IPR029047">
    <property type="entry name" value="HSP70_peptide-bd_sf"/>
</dbReference>
<keyword evidence="5" id="KW-0256">Endoplasmic reticulum</keyword>
<feature type="compositionally biased region" description="Polar residues" evidence="8">
    <location>
        <begin position="592"/>
        <end position="603"/>
    </location>
</feature>
<dbReference type="EMBL" id="GL882887">
    <property type="protein sequence ID" value="EGF79118.1"/>
    <property type="molecule type" value="Genomic_DNA"/>
</dbReference>
<comment type="similarity">
    <text evidence="2">Belongs to the heat shock protein 70 family.</text>
</comment>
<evidence type="ECO:0000256" key="6">
    <source>
        <dbReference type="ARBA" id="ARBA00022840"/>
    </source>
</evidence>
<feature type="region of interest" description="Disordered" evidence="8">
    <location>
        <begin position="859"/>
        <end position="927"/>
    </location>
</feature>
<accession>F4P6Z3</accession>
<dbReference type="GO" id="GO:0005788">
    <property type="term" value="C:endoplasmic reticulum lumen"/>
    <property type="evidence" value="ECO:0007669"/>
    <property type="project" value="UniProtKB-SubCell"/>
</dbReference>
<protein>
    <recommendedName>
        <fullName evidence="11">Hypoxia up-regulated protein 1</fullName>
    </recommendedName>
</protein>
<dbReference type="FunCoup" id="F4P6Z3">
    <property type="interactions" value="230"/>
</dbReference>
<dbReference type="PANTHER" id="PTHR45639">
    <property type="entry name" value="HSC70CB, ISOFORM G-RELATED"/>
    <property type="match status" value="1"/>
</dbReference>
<dbReference type="GO" id="GO:0034663">
    <property type="term" value="C:endoplasmic reticulum chaperone complex"/>
    <property type="evidence" value="ECO:0000318"/>
    <property type="project" value="GO_Central"/>
</dbReference>
<evidence type="ECO:0000256" key="7">
    <source>
        <dbReference type="ARBA" id="ARBA00023186"/>
    </source>
</evidence>
<dbReference type="FunFam" id="3.90.640.10:FF:000004">
    <property type="entry name" value="Heat shock 70 kDa protein 4"/>
    <property type="match status" value="1"/>
</dbReference>
<keyword evidence="4" id="KW-0547">Nucleotide-binding</keyword>
<dbReference type="GO" id="GO:0000774">
    <property type="term" value="F:adenyl-nucleotide exchange factor activity"/>
    <property type="evidence" value="ECO:0000318"/>
    <property type="project" value="GO_Central"/>
</dbReference>
<reference evidence="9 10" key="1">
    <citation type="submission" date="2009-12" db="EMBL/GenBank/DDBJ databases">
        <title>The draft genome of Batrachochytrium dendrobatidis.</title>
        <authorList>
            <consortium name="US DOE Joint Genome Institute (JGI-PGF)"/>
            <person name="Kuo A."/>
            <person name="Salamov A."/>
            <person name="Schmutz J."/>
            <person name="Lucas S."/>
            <person name="Pitluck S."/>
            <person name="Rosenblum E."/>
            <person name="Stajich J."/>
            <person name="Eisen M."/>
            <person name="Grigoriev I.V."/>
        </authorList>
    </citation>
    <scope>NUCLEOTIDE SEQUENCE [LARGE SCALE GENOMIC DNA]</scope>
    <source>
        <strain evidence="10">JAM81 / FGSC 10211</strain>
    </source>
</reference>
<dbReference type="OrthoDB" id="10262720at2759"/>
<dbReference type="Gene3D" id="3.30.30.30">
    <property type="match status" value="1"/>
</dbReference>
<feature type="compositionally biased region" description="Basic and acidic residues" evidence="8">
    <location>
        <begin position="604"/>
        <end position="620"/>
    </location>
</feature>
<dbReference type="OMA" id="SRTPMIQ"/>
<keyword evidence="7" id="KW-0143">Chaperone</keyword>
<keyword evidence="3" id="KW-0732">Signal</keyword>
<dbReference type="STRING" id="684364.F4P6Z3"/>
<keyword evidence="6" id="KW-0067">ATP-binding</keyword>
<dbReference type="InterPro" id="IPR029048">
    <property type="entry name" value="HSP70_C_sf"/>
</dbReference>
<evidence type="ECO:0000256" key="5">
    <source>
        <dbReference type="ARBA" id="ARBA00022824"/>
    </source>
</evidence>
<dbReference type="Proteomes" id="UP000007241">
    <property type="component" value="Unassembled WGS sequence"/>
</dbReference>
<dbReference type="SUPFAM" id="SSF100934">
    <property type="entry name" value="Heat shock protein 70kD (HSP70), C-terminal subdomain"/>
    <property type="match status" value="1"/>
</dbReference>
<sequence>MRFHQHSSGNMANKPLGSFMMVCTLLMLGLIALVPSLSVSATVIGLDYGTDWLKVAMVKPRGILETVLNRESKRKTATVMNIRNGVRTYGSEAVALGMRFPETTYSNLKSLVGKNFSHPICEKHRSVFPNTMIADTERNTIRFQQTDTTYYSNEELTAMIFAHAKSQAKIYSGVAVSGAVITVPPYFNHFERQAILDAANIADLKVFQLINDETAVAINYALGKKFPDPKYHLFYDMGAGSTIASVVYFKTGTATRFGKNRTVLEVEVKAVSYDDTLGGNNIDTRLQHYLATMFNSKNYETFKDISVYDSPRALARLLKEANRVKHILSANQESMTFVDSLFNDQDFKGKVKRTELQMLCFDILERVPQPLTDVLAKAQLSLDDIESVVLVGGGVRVPAIQAAIVKAVGEEKIARNLDGDEAAVHGAVFHAAAVSAQFRLGIEMKIKDINSKPMHVMHTSEPKASSGTSIAIDTELFNETSLLGSKKVLVFKRVTDFDLKIVYPESKGEYVEIARVEVKGLTAAMKKYKEKAIEPPVVKVQFTLSESGTLLVTGAQAVFDLNAVIKEKPSLKDSVLNFLSGNKGDTEKPVDEQSNSNEASTTKTPEHDGEKKSDKAETKTPVEVGANATNVTAEAKKSVIEKVKLEYEIKWQTILPLTQDQKKHSKSVLAAMDLEDQAREERELARNNLESYLYKCKELSWEDDTEQYATTEELTALKEAISVQSQWLDDNAETAITTELTDRYAQLKKVRSKIVFRQSQAKKRPDAIAAYKAKAEKSSNMYNVYSAAKNTDDTPLYTEAELDGFKKMIDSEQEWFDKTNSEQEKLALNVDPVLKVKDLEMRGQTFDIMLTMMSPEMRLRKAPKKTKTTVTKSTTSNDEGVEATETTASADESDSNSTEKPHIAVDETNEIAEPAEPLEDSPSREEL</sequence>
<evidence type="ECO:0000256" key="4">
    <source>
        <dbReference type="ARBA" id="ARBA00022741"/>
    </source>
</evidence>
<dbReference type="GeneID" id="18240819"/>
<evidence type="ECO:0008006" key="11">
    <source>
        <dbReference type="Google" id="ProtNLM"/>
    </source>
</evidence>
<dbReference type="AlphaFoldDB" id="F4P6Z3"/>
<dbReference type="RefSeq" id="XP_006680427.1">
    <property type="nucleotide sequence ID" value="XM_006680364.1"/>
</dbReference>
<dbReference type="GO" id="GO:0005524">
    <property type="term" value="F:ATP binding"/>
    <property type="evidence" value="ECO:0007669"/>
    <property type="project" value="UniProtKB-KW"/>
</dbReference>